<reference evidence="17" key="1">
    <citation type="submission" date="2021-03" db="EMBL/GenBank/DDBJ databases">
        <authorList>
            <person name="Li Z."/>
            <person name="Yang C."/>
        </authorList>
    </citation>
    <scope>NUCLEOTIDE SEQUENCE</scope>
    <source>
        <strain evidence="17">Dzin_1.0</strain>
        <tissue evidence="17">Leaf</tissue>
    </source>
</reference>
<protein>
    <recommendedName>
        <fullName evidence="16">Protein kinase domain-containing protein</fullName>
    </recommendedName>
</protein>
<dbReference type="EMBL" id="JAGGNH010000003">
    <property type="protein sequence ID" value="KAJ0977261.1"/>
    <property type="molecule type" value="Genomic_DNA"/>
</dbReference>
<dbReference type="InterPro" id="IPR000719">
    <property type="entry name" value="Prot_kinase_dom"/>
</dbReference>
<evidence type="ECO:0000256" key="11">
    <source>
        <dbReference type="ARBA" id="ARBA00023157"/>
    </source>
</evidence>
<evidence type="ECO:0000256" key="3">
    <source>
        <dbReference type="ARBA" id="ARBA00022679"/>
    </source>
</evidence>
<keyword evidence="2" id="KW-1003">Cell membrane</keyword>
<evidence type="ECO:0000256" key="1">
    <source>
        <dbReference type="ARBA" id="ARBA00004162"/>
    </source>
</evidence>
<evidence type="ECO:0000259" key="16">
    <source>
        <dbReference type="PROSITE" id="PS50011"/>
    </source>
</evidence>
<dbReference type="InterPro" id="IPR009091">
    <property type="entry name" value="RCC1/BLIP-II"/>
</dbReference>
<dbReference type="InterPro" id="IPR008271">
    <property type="entry name" value="Ser/Thr_kinase_AS"/>
</dbReference>
<accession>A0A9D5CPV1</accession>
<dbReference type="PROSITE" id="PS50011">
    <property type="entry name" value="PROTEIN_KINASE_DOM"/>
    <property type="match status" value="1"/>
</dbReference>
<evidence type="ECO:0000256" key="10">
    <source>
        <dbReference type="ARBA" id="ARBA00023136"/>
    </source>
</evidence>
<dbReference type="GO" id="GO:0005524">
    <property type="term" value="F:ATP binding"/>
    <property type="evidence" value="ECO:0007669"/>
    <property type="project" value="UniProtKB-UniRule"/>
</dbReference>
<sequence length="789" mass="84958">MSSSLLHLLLLLLLLFFFFFSPNTTFSSPLSTIAISHLTNTTIICALLPGASTAHDLNCTGFPGGAVRSYPSAPGASYSAIAAGNGFLCALSSLSSLNTSINVMRWWDFTQRPPFDSKKVYTGPELDTLASGDAHVCGLRADTGQLSCWRWRELYVPPDLRFKDIAVGGDFLCGLLDCGDVQCFGGSSGGQVLPGNFTQVAAGTRHACAISVYGELHCWGSGAPSSGVPLAKDVQAVALGEKKRTCALHSNGTVVCFGDGLKLPGDLVNEPFMTIEAKGHAFCGVLRSNYSLMCWGSSLFLGKHLVYKKALPAPCKPRSTCTCGLVPDSQDVCHDGVICEQCGLQLRVSQPPPSQSPPVPPPPPSPPPPPPTPKTNLNTTKAGGGGGGTKRRIIIFIVIGSVGVAVCLAAITCYVLYQLSKKNGRIHDSGRMNRAERSRSIEDRPELPTDRRLTALLSKGHGSYIEEFTLQALLAATNGFAKDNKVGSGSYGTVYRADLSDGRKVAIKRAEARASTSSSRPPTRGKDKEFAFLSELALLSRVNHKNLVRLLGYCVEHHERVLVYEFLTNGSLHDHLHKLDSSPLSSWASRLRVALDAARGIEYLHTYAVPPIIHRDIKSSNILLDDSWTAKVSDFGHSLMSLDDEPSPHESLQTAGTVGYMDPEYYRLQNLTAKSDVYSFGVVLLELLSGCKVIHRYEESSTPRNVVEFAVPHIVADHVHKVLDPKLPPPSPCEIEAVTYVGYLAADCVSVEGRHRPTMTEVVAALERAVAASLPPPLTLSRSSTIRSV</sequence>
<feature type="domain" description="Protein kinase" evidence="16">
    <location>
        <begin position="480"/>
        <end position="770"/>
    </location>
</feature>
<keyword evidence="11" id="KW-1015">Disulfide bond</keyword>
<feature type="compositionally biased region" description="Pro residues" evidence="13">
    <location>
        <begin position="350"/>
        <end position="373"/>
    </location>
</feature>
<dbReference type="CDD" id="cd14066">
    <property type="entry name" value="STKc_IRAK"/>
    <property type="match status" value="1"/>
</dbReference>
<evidence type="ECO:0000256" key="2">
    <source>
        <dbReference type="ARBA" id="ARBA00022475"/>
    </source>
</evidence>
<dbReference type="InterPro" id="IPR011009">
    <property type="entry name" value="Kinase-like_dom_sf"/>
</dbReference>
<dbReference type="Pfam" id="PF00069">
    <property type="entry name" value="Pkinase"/>
    <property type="match status" value="1"/>
</dbReference>
<evidence type="ECO:0000256" key="12">
    <source>
        <dbReference type="PROSITE-ProRule" id="PRU10141"/>
    </source>
</evidence>
<dbReference type="PROSITE" id="PS00108">
    <property type="entry name" value="PROTEIN_KINASE_ST"/>
    <property type="match status" value="1"/>
</dbReference>
<keyword evidence="8 12" id="KW-0067">ATP-binding</keyword>
<keyword evidence="10 14" id="KW-0472">Membrane</keyword>
<evidence type="ECO:0000256" key="13">
    <source>
        <dbReference type="SAM" id="MobiDB-lite"/>
    </source>
</evidence>
<keyword evidence="3" id="KW-0808">Transferase</keyword>
<organism evidence="17 18">
    <name type="scientific">Dioscorea zingiberensis</name>
    <dbReference type="NCBI Taxonomy" id="325984"/>
    <lineage>
        <taxon>Eukaryota</taxon>
        <taxon>Viridiplantae</taxon>
        <taxon>Streptophyta</taxon>
        <taxon>Embryophyta</taxon>
        <taxon>Tracheophyta</taxon>
        <taxon>Spermatophyta</taxon>
        <taxon>Magnoliopsida</taxon>
        <taxon>Liliopsida</taxon>
        <taxon>Dioscoreales</taxon>
        <taxon>Dioscoreaceae</taxon>
        <taxon>Dioscorea</taxon>
    </lineage>
</organism>
<feature type="binding site" evidence="12">
    <location>
        <position position="508"/>
    </location>
    <ligand>
        <name>ATP</name>
        <dbReference type="ChEBI" id="CHEBI:30616"/>
    </ligand>
</feature>
<dbReference type="SUPFAM" id="SSF50985">
    <property type="entry name" value="RCC1/BLIP-II"/>
    <property type="match status" value="1"/>
</dbReference>
<evidence type="ECO:0000256" key="5">
    <source>
        <dbReference type="ARBA" id="ARBA00022729"/>
    </source>
</evidence>
<reference evidence="17" key="2">
    <citation type="journal article" date="2022" name="Hortic Res">
        <title>The genome of Dioscorea zingiberensis sheds light on the biosynthesis, origin and evolution of the medicinally important diosgenin saponins.</title>
        <authorList>
            <person name="Li Y."/>
            <person name="Tan C."/>
            <person name="Li Z."/>
            <person name="Guo J."/>
            <person name="Li S."/>
            <person name="Chen X."/>
            <person name="Wang C."/>
            <person name="Dai X."/>
            <person name="Yang H."/>
            <person name="Song W."/>
            <person name="Hou L."/>
            <person name="Xu J."/>
            <person name="Tong Z."/>
            <person name="Xu A."/>
            <person name="Yuan X."/>
            <person name="Wang W."/>
            <person name="Yang Q."/>
            <person name="Chen L."/>
            <person name="Sun Z."/>
            <person name="Wang K."/>
            <person name="Pan B."/>
            <person name="Chen J."/>
            <person name="Bao Y."/>
            <person name="Liu F."/>
            <person name="Qi X."/>
            <person name="Gang D.R."/>
            <person name="Wen J."/>
            <person name="Li J."/>
        </authorList>
    </citation>
    <scope>NUCLEOTIDE SEQUENCE</scope>
    <source>
        <strain evidence="17">Dzin_1.0</strain>
    </source>
</reference>
<name>A0A9D5CPV1_9LILI</name>
<keyword evidence="7" id="KW-0418">Kinase</keyword>
<dbReference type="SMART" id="SM00220">
    <property type="entry name" value="S_TKc"/>
    <property type="match status" value="1"/>
</dbReference>
<keyword evidence="18" id="KW-1185">Reference proteome</keyword>
<feature type="chain" id="PRO_5038833367" description="Protein kinase domain-containing protein" evidence="15">
    <location>
        <begin position="28"/>
        <end position="789"/>
    </location>
</feature>
<dbReference type="Gene3D" id="3.30.200.20">
    <property type="entry name" value="Phosphorylase Kinase, domain 1"/>
    <property type="match status" value="1"/>
</dbReference>
<dbReference type="PANTHER" id="PTHR46146">
    <property type="entry name" value="SERINE/THREONINE-PROTEIN KINASE-LIKE PROTEIN CCR4"/>
    <property type="match status" value="1"/>
</dbReference>
<evidence type="ECO:0000256" key="9">
    <source>
        <dbReference type="ARBA" id="ARBA00022989"/>
    </source>
</evidence>
<dbReference type="GO" id="GO:0005886">
    <property type="term" value="C:plasma membrane"/>
    <property type="evidence" value="ECO:0007669"/>
    <property type="project" value="UniProtKB-SubCell"/>
</dbReference>
<keyword evidence="4 14" id="KW-0812">Transmembrane</keyword>
<keyword evidence="5 15" id="KW-0732">Signal</keyword>
<comment type="caution">
    <text evidence="17">The sequence shown here is derived from an EMBL/GenBank/DDBJ whole genome shotgun (WGS) entry which is preliminary data.</text>
</comment>
<dbReference type="FunFam" id="1.10.510.10:FF:000468">
    <property type="entry name" value="PTI1-like tyrosine-protein kinase 3"/>
    <property type="match status" value="1"/>
</dbReference>
<dbReference type="OrthoDB" id="61110at2759"/>
<evidence type="ECO:0000256" key="8">
    <source>
        <dbReference type="ARBA" id="ARBA00022840"/>
    </source>
</evidence>
<evidence type="ECO:0000256" key="7">
    <source>
        <dbReference type="ARBA" id="ARBA00022777"/>
    </source>
</evidence>
<dbReference type="PANTHER" id="PTHR46146:SF20">
    <property type="entry name" value="OS04G0439600 PROTEIN"/>
    <property type="match status" value="1"/>
</dbReference>
<keyword evidence="6 12" id="KW-0547">Nucleotide-binding</keyword>
<gene>
    <name evidence="17" type="ORF">J5N97_012735</name>
</gene>
<evidence type="ECO:0000256" key="6">
    <source>
        <dbReference type="ARBA" id="ARBA00022741"/>
    </source>
</evidence>
<feature type="transmembrane region" description="Helical" evidence="14">
    <location>
        <begin position="393"/>
        <end position="417"/>
    </location>
</feature>
<dbReference type="GO" id="GO:0004674">
    <property type="term" value="F:protein serine/threonine kinase activity"/>
    <property type="evidence" value="ECO:0007669"/>
    <property type="project" value="UniProtKB-KW"/>
</dbReference>
<evidence type="ECO:0000313" key="17">
    <source>
        <dbReference type="EMBL" id="KAJ0977261.1"/>
    </source>
</evidence>
<dbReference type="Proteomes" id="UP001085076">
    <property type="component" value="Miscellaneous, Linkage group lg03"/>
</dbReference>
<proteinExistence type="predicted"/>
<evidence type="ECO:0000256" key="4">
    <source>
        <dbReference type="ARBA" id="ARBA00022692"/>
    </source>
</evidence>
<dbReference type="AlphaFoldDB" id="A0A9D5CPV1"/>
<evidence type="ECO:0000256" key="14">
    <source>
        <dbReference type="SAM" id="Phobius"/>
    </source>
</evidence>
<dbReference type="Gene3D" id="1.10.510.10">
    <property type="entry name" value="Transferase(Phosphotransferase) domain 1"/>
    <property type="match status" value="1"/>
</dbReference>
<evidence type="ECO:0000313" key="18">
    <source>
        <dbReference type="Proteomes" id="UP001085076"/>
    </source>
</evidence>
<dbReference type="SUPFAM" id="SSF56112">
    <property type="entry name" value="Protein kinase-like (PK-like)"/>
    <property type="match status" value="1"/>
</dbReference>
<evidence type="ECO:0000256" key="15">
    <source>
        <dbReference type="SAM" id="SignalP"/>
    </source>
</evidence>
<feature type="region of interest" description="Disordered" evidence="13">
    <location>
        <begin position="350"/>
        <end position="387"/>
    </location>
</feature>
<keyword evidence="9 14" id="KW-1133">Transmembrane helix</keyword>
<feature type="signal peptide" evidence="15">
    <location>
        <begin position="1"/>
        <end position="27"/>
    </location>
</feature>
<dbReference type="Gene3D" id="2.130.10.30">
    <property type="entry name" value="Regulator of chromosome condensation 1/beta-lactamase-inhibitor protein II"/>
    <property type="match status" value="1"/>
</dbReference>
<comment type="subcellular location">
    <subcellularLocation>
        <location evidence="1">Cell membrane</location>
        <topology evidence="1">Single-pass membrane protein</topology>
    </subcellularLocation>
</comment>
<dbReference type="PROSITE" id="PS00107">
    <property type="entry name" value="PROTEIN_KINASE_ATP"/>
    <property type="match status" value="1"/>
</dbReference>
<dbReference type="InterPro" id="IPR017441">
    <property type="entry name" value="Protein_kinase_ATP_BS"/>
</dbReference>